<dbReference type="InterPro" id="IPR014729">
    <property type="entry name" value="Rossmann-like_a/b/a_fold"/>
</dbReference>
<dbReference type="SUPFAM" id="SSF52402">
    <property type="entry name" value="Adenine nucleotide alpha hydrolases-like"/>
    <property type="match status" value="1"/>
</dbReference>
<dbReference type="UniPathway" id="UPA00253"/>
<dbReference type="GO" id="GO:0004359">
    <property type="term" value="F:glutaminase activity"/>
    <property type="evidence" value="ECO:0007669"/>
    <property type="project" value="InterPro"/>
</dbReference>
<evidence type="ECO:0000256" key="2">
    <source>
        <dbReference type="ARBA" id="ARBA00022598"/>
    </source>
</evidence>
<keyword evidence="2 6" id="KW-0436">Ligase</keyword>
<protein>
    <recommendedName>
        <fullName evidence="7">NH(3)-dependent NAD(+) synthetase</fullName>
        <ecNumber evidence="7">6.3.1.5</ecNumber>
    </recommendedName>
</protein>
<evidence type="ECO:0000256" key="8">
    <source>
        <dbReference type="SAM" id="MobiDB-lite"/>
    </source>
</evidence>
<keyword evidence="3 6" id="KW-0547">Nucleotide-binding</keyword>
<keyword evidence="11" id="KW-1185">Reference proteome</keyword>
<comment type="similarity">
    <text evidence="6">Belongs to the NAD synthetase family.</text>
</comment>
<evidence type="ECO:0000256" key="6">
    <source>
        <dbReference type="RuleBase" id="RU003811"/>
    </source>
</evidence>
<proteinExistence type="inferred from homology"/>
<feature type="region of interest" description="Disordered" evidence="8">
    <location>
        <begin position="244"/>
        <end position="268"/>
    </location>
</feature>
<feature type="compositionally biased region" description="Basic residues" evidence="8">
    <location>
        <begin position="244"/>
        <end position="253"/>
    </location>
</feature>
<dbReference type="GO" id="GO:0008795">
    <property type="term" value="F:NAD+ synthase activity"/>
    <property type="evidence" value="ECO:0007669"/>
    <property type="project" value="UniProtKB-EC"/>
</dbReference>
<dbReference type="Gene3D" id="3.40.50.620">
    <property type="entry name" value="HUPs"/>
    <property type="match status" value="1"/>
</dbReference>
<comment type="pathway">
    <text evidence="1">Cofactor biosynthesis; NAD(+) biosynthesis.</text>
</comment>
<evidence type="ECO:0000256" key="3">
    <source>
        <dbReference type="ARBA" id="ARBA00022741"/>
    </source>
</evidence>
<evidence type="ECO:0000256" key="5">
    <source>
        <dbReference type="ARBA" id="ARBA00023027"/>
    </source>
</evidence>
<accession>A0A3T0TTW4</accession>
<keyword evidence="5 6" id="KW-0520">NAD</keyword>
<dbReference type="PANTHER" id="PTHR23090">
    <property type="entry name" value="NH 3 /GLUTAMINE-DEPENDENT NAD + SYNTHETASE"/>
    <property type="match status" value="1"/>
</dbReference>
<gene>
    <name evidence="10" type="primary">nadE</name>
    <name evidence="10" type="ORF">DMC14_001710</name>
</gene>
<dbReference type="OrthoDB" id="9803818at2"/>
<keyword evidence="4 6" id="KW-0067">ATP-binding</keyword>
<dbReference type="NCBIfam" id="TIGR00552">
    <property type="entry name" value="nadE"/>
    <property type="match status" value="1"/>
</dbReference>
<name>A0A3T0TTW4_9BACT</name>
<evidence type="ECO:0000259" key="9">
    <source>
        <dbReference type="Pfam" id="PF02540"/>
    </source>
</evidence>
<dbReference type="EC" id="6.3.1.5" evidence="7"/>
<dbReference type="EMBL" id="CP033058">
    <property type="protein sequence ID" value="AZZ65500.1"/>
    <property type="molecule type" value="Genomic_DNA"/>
</dbReference>
<dbReference type="PANTHER" id="PTHR23090:SF9">
    <property type="entry name" value="GLUTAMINE-DEPENDENT NAD(+) SYNTHETASE"/>
    <property type="match status" value="1"/>
</dbReference>
<reference evidence="10" key="1">
    <citation type="submission" date="2019-03" db="EMBL/GenBank/DDBJ databases">
        <title>Draft Sequence and Annotation of the Mycoplasma phocicerebrale Strain 1049T Genome.</title>
        <authorList>
            <person name="Frasca S.Jr."/>
            <person name="Kutish G.F."/>
            <person name="Castellanos Gell J."/>
            <person name="Michaels D.L."/>
            <person name="Brown D.R."/>
        </authorList>
    </citation>
    <scope>NUCLEOTIDE SEQUENCE</scope>
    <source>
        <strain evidence="10">1049</strain>
    </source>
</reference>
<dbReference type="InterPro" id="IPR022310">
    <property type="entry name" value="NAD/GMP_synthase"/>
</dbReference>
<dbReference type="CDD" id="cd00553">
    <property type="entry name" value="NAD_synthase"/>
    <property type="match status" value="1"/>
</dbReference>
<dbReference type="KEGG" id="mphc:DMC14_001710"/>
<dbReference type="RefSeq" id="WP_116171670.1">
    <property type="nucleotide sequence ID" value="NZ_CP033058.2"/>
</dbReference>
<dbReference type="Proteomes" id="UP000256585">
    <property type="component" value="Chromosome"/>
</dbReference>
<evidence type="ECO:0000313" key="11">
    <source>
        <dbReference type="Proteomes" id="UP000256585"/>
    </source>
</evidence>
<dbReference type="GO" id="GO:0005737">
    <property type="term" value="C:cytoplasm"/>
    <property type="evidence" value="ECO:0007669"/>
    <property type="project" value="InterPro"/>
</dbReference>
<evidence type="ECO:0000313" key="10">
    <source>
        <dbReference type="EMBL" id="AZZ65500.1"/>
    </source>
</evidence>
<sequence>MHKWLNLNITEEETIVYKNLIKRIKRWISKKVKDAKCNGVVLGVSGGIDSATLAIILKDIFGNKSYFYYLKTFEDNENIEHINKLNSIIKNIKIIDLSKEFNSFASKLNLKEDIIKANAKSRFFMNYLYAQAQINNSLVIGTDNFNEYYLGYFTKYGDGGCDLLPFANLLKSDIYKIAKIIGVPKEIINKKPSANLLSNKSDEEELGFSYEEFENYLNNSNSVSKIVKQKILNLNLKTMHKRSLIPRGPKKQPNKNLNDKKTKVLSFV</sequence>
<organism evidence="10 11">
    <name type="scientific">Metamycoplasma phocicerebrale</name>
    <dbReference type="NCBI Taxonomy" id="142649"/>
    <lineage>
        <taxon>Bacteria</taxon>
        <taxon>Bacillati</taxon>
        <taxon>Mycoplasmatota</taxon>
        <taxon>Mycoplasmoidales</taxon>
        <taxon>Metamycoplasmataceae</taxon>
        <taxon>Metamycoplasma</taxon>
    </lineage>
</organism>
<evidence type="ECO:0000256" key="1">
    <source>
        <dbReference type="ARBA" id="ARBA00004790"/>
    </source>
</evidence>
<evidence type="ECO:0000256" key="4">
    <source>
        <dbReference type="ARBA" id="ARBA00022840"/>
    </source>
</evidence>
<evidence type="ECO:0000256" key="7">
    <source>
        <dbReference type="RuleBase" id="RU003812"/>
    </source>
</evidence>
<dbReference type="GO" id="GO:0005524">
    <property type="term" value="F:ATP binding"/>
    <property type="evidence" value="ECO:0007669"/>
    <property type="project" value="UniProtKB-KW"/>
</dbReference>
<dbReference type="InterPro" id="IPR003694">
    <property type="entry name" value="NAD_synthase"/>
</dbReference>
<dbReference type="GO" id="GO:0003952">
    <property type="term" value="F:NAD+ synthase (glutamine-hydrolyzing) activity"/>
    <property type="evidence" value="ECO:0007669"/>
    <property type="project" value="InterPro"/>
</dbReference>
<dbReference type="Pfam" id="PF02540">
    <property type="entry name" value="NAD_synthase"/>
    <property type="match status" value="1"/>
</dbReference>
<feature type="domain" description="NAD/GMP synthase" evidence="9">
    <location>
        <begin position="21"/>
        <end position="243"/>
    </location>
</feature>
<comment type="catalytic activity">
    <reaction evidence="7">
        <text>deamido-NAD(+) + NH4(+) + ATP = AMP + diphosphate + NAD(+) + H(+)</text>
        <dbReference type="Rhea" id="RHEA:21188"/>
        <dbReference type="ChEBI" id="CHEBI:15378"/>
        <dbReference type="ChEBI" id="CHEBI:28938"/>
        <dbReference type="ChEBI" id="CHEBI:30616"/>
        <dbReference type="ChEBI" id="CHEBI:33019"/>
        <dbReference type="ChEBI" id="CHEBI:57540"/>
        <dbReference type="ChEBI" id="CHEBI:58437"/>
        <dbReference type="ChEBI" id="CHEBI:456215"/>
        <dbReference type="EC" id="6.3.1.5"/>
    </reaction>
</comment>
<dbReference type="AlphaFoldDB" id="A0A3T0TTW4"/>
<dbReference type="GO" id="GO:0009435">
    <property type="term" value="P:NAD+ biosynthetic process"/>
    <property type="evidence" value="ECO:0007669"/>
    <property type="project" value="UniProtKB-UniPathway"/>
</dbReference>